<dbReference type="AlphaFoldDB" id="A0A250X243"/>
<comment type="caution">
    <text evidence="1">The sequence shown here is derived from an EMBL/GenBank/DDBJ whole genome shotgun (WGS) entry which is preliminary data.</text>
</comment>
<gene>
    <name evidence="1" type="ORF">CEUSTIGMA_g4409.t1</name>
</gene>
<evidence type="ECO:0000313" key="2">
    <source>
        <dbReference type="Proteomes" id="UP000232323"/>
    </source>
</evidence>
<name>A0A250X243_9CHLO</name>
<protein>
    <submittedName>
        <fullName evidence="1">Uncharacterized protein</fullName>
    </submittedName>
</protein>
<dbReference type="Proteomes" id="UP000232323">
    <property type="component" value="Unassembled WGS sequence"/>
</dbReference>
<accession>A0A250X243</accession>
<organism evidence="1 2">
    <name type="scientific">Chlamydomonas eustigma</name>
    <dbReference type="NCBI Taxonomy" id="1157962"/>
    <lineage>
        <taxon>Eukaryota</taxon>
        <taxon>Viridiplantae</taxon>
        <taxon>Chlorophyta</taxon>
        <taxon>core chlorophytes</taxon>
        <taxon>Chlorophyceae</taxon>
        <taxon>CS clade</taxon>
        <taxon>Chlamydomonadales</taxon>
        <taxon>Chlamydomonadaceae</taxon>
        <taxon>Chlamydomonas</taxon>
    </lineage>
</organism>
<proteinExistence type="predicted"/>
<keyword evidence="2" id="KW-1185">Reference proteome</keyword>
<sequence length="176" mass="19940">MNDAVVVDRLWLLYLTEELHKRNLPIMKPMRISPHNHGKYSPTDVNDYDQHDSVPVSRHDLDVALSSLPEHISERFLKSLHHVQPNSASLSVLALDEYFTASHTRNALMMGAHLHTTYVWAPGSPRSARVFSWMGLRMYMIRTSVHTLPTVTILINAISIKLHDSICTAFTGLEAC</sequence>
<reference evidence="1 2" key="1">
    <citation type="submission" date="2017-08" db="EMBL/GenBank/DDBJ databases">
        <title>Acidophilic green algal genome provides insights into adaptation to an acidic environment.</title>
        <authorList>
            <person name="Hirooka S."/>
            <person name="Hirose Y."/>
            <person name="Kanesaki Y."/>
            <person name="Higuchi S."/>
            <person name="Fujiwara T."/>
            <person name="Onuma R."/>
            <person name="Era A."/>
            <person name="Ohbayashi R."/>
            <person name="Uzuka A."/>
            <person name="Nozaki H."/>
            <person name="Yoshikawa H."/>
            <person name="Miyagishima S.Y."/>
        </authorList>
    </citation>
    <scope>NUCLEOTIDE SEQUENCE [LARGE SCALE GENOMIC DNA]</scope>
    <source>
        <strain evidence="1 2">NIES-2499</strain>
    </source>
</reference>
<evidence type="ECO:0000313" key="1">
    <source>
        <dbReference type="EMBL" id="GAX76962.1"/>
    </source>
</evidence>
<dbReference type="EMBL" id="BEGY01000021">
    <property type="protein sequence ID" value="GAX76962.1"/>
    <property type="molecule type" value="Genomic_DNA"/>
</dbReference>